<feature type="transmembrane region" description="Helical" evidence="7">
    <location>
        <begin position="147"/>
        <end position="168"/>
    </location>
</feature>
<evidence type="ECO:0000313" key="10">
    <source>
        <dbReference type="Proteomes" id="UP001183176"/>
    </source>
</evidence>
<keyword evidence="3" id="KW-1003">Cell membrane</keyword>
<evidence type="ECO:0000256" key="3">
    <source>
        <dbReference type="ARBA" id="ARBA00022475"/>
    </source>
</evidence>
<keyword evidence="10" id="KW-1185">Reference proteome</keyword>
<dbReference type="PANTHER" id="PTHR43744">
    <property type="entry name" value="ABC TRANSPORTER PERMEASE PROTEIN MG189-RELATED-RELATED"/>
    <property type="match status" value="1"/>
</dbReference>
<proteinExistence type="inferred from homology"/>
<evidence type="ECO:0000256" key="7">
    <source>
        <dbReference type="RuleBase" id="RU363032"/>
    </source>
</evidence>
<evidence type="ECO:0000259" key="8">
    <source>
        <dbReference type="PROSITE" id="PS50928"/>
    </source>
</evidence>
<feature type="domain" description="ABC transmembrane type-1" evidence="8">
    <location>
        <begin position="79"/>
        <end position="268"/>
    </location>
</feature>
<gene>
    <name evidence="9" type="ORF">RM423_15605</name>
</gene>
<comment type="similarity">
    <text evidence="7">Belongs to the binding-protein-dependent transport system permease family.</text>
</comment>
<evidence type="ECO:0000256" key="1">
    <source>
        <dbReference type="ARBA" id="ARBA00004651"/>
    </source>
</evidence>
<feature type="transmembrane region" description="Helical" evidence="7">
    <location>
        <begin position="248"/>
        <end position="267"/>
    </location>
</feature>
<sequence>MSVREESGGLKGLSLGRVARVVALLVLAVVVLFPVYYTVVGSVMGPGDIASAPPSLFPHSLTLSNYRGVFHAIPLGRQYLNSTLVAVVITLAQIFCAVLSAYAFVFMALPFKRAFFALFLLTLMVPWEAIIIPNFLFMADHQLRNNYLALMLPFLAGGFGTFLLRQAFLSFPVELRDAATLDGAGHFRFLFRILLPLSRPAMASVGIFVFLSAWNQFFWPLLITDSPNMQTLQIGLASLNDAEQANPGLILAGVSMALIPTALLVAFGQRFLIRGLTAGAVR</sequence>
<feature type="transmembrane region" description="Helical" evidence="7">
    <location>
        <begin position="114"/>
        <end position="135"/>
    </location>
</feature>
<dbReference type="CDD" id="cd06261">
    <property type="entry name" value="TM_PBP2"/>
    <property type="match status" value="1"/>
</dbReference>
<evidence type="ECO:0000256" key="4">
    <source>
        <dbReference type="ARBA" id="ARBA00022692"/>
    </source>
</evidence>
<evidence type="ECO:0000256" key="2">
    <source>
        <dbReference type="ARBA" id="ARBA00022448"/>
    </source>
</evidence>
<evidence type="ECO:0000256" key="6">
    <source>
        <dbReference type="ARBA" id="ARBA00023136"/>
    </source>
</evidence>
<comment type="caution">
    <text evidence="9">The sequence shown here is derived from an EMBL/GenBank/DDBJ whole genome shotgun (WGS) entry which is preliminary data.</text>
</comment>
<comment type="subcellular location">
    <subcellularLocation>
        <location evidence="1 7">Cell membrane</location>
        <topology evidence="1 7">Multi-pass membrane protein</topology>
    </subcellularLocation>
</comment>
<evidence type="ECO:0000256" key="5">
    <source>
        <dbReference type="ARBA" id="ARBA00022989"/>
    </source>
</evidence>
<feature type="transmembrane region" description="Helical" evidence="7">
    <location>
        <begin position="189"/>
        <end position="214"/>
    </location>
</feature>
<dbReference type="PANTHER" id="PTHR43744:SF8">
    <property type="entry name" value="SN-GLYCEROL-3-PHOSPHATE TRANSPORT SYSTEM PERMEASE PROTEIN UGPE"/>
    <property type="match status" value="1"/>
</dbReference>
<dbReference type="PROSITE" id="PS50928">
    <property type="entry name" value="ABC_TM1"/>
    <property type="match status" value="1"/>
</dbReference>
<dbReference type="Pfam" id="PF00528">
    <property type="entry name" value="BPD_transp_1"/>
    <property type="match status" value="1"/>
</dbReference>
<keyword evidence="5 7" id="KW-1133">Transmembrane helix</keyword>
<evidence type="ECO:0000313" key="9">
    <source>
        <dbReference type="EMBL" id="MDT0262821.1"/>
    </source>
</evidence>
<accession>A0ABU2JDH2</accession>
<keyword evidence="4 7" id="KW-0812">Transmembrane</keyword>
<dbReference type="Proteomes" id="UP001183176">
    <property type="component" value="Unassembled WGS sequence"/>
</dbReference>
<dbReference type="SUPFAM" id="SSF161098">
    <property type="entry name" value="MetI-like"/>
    <property type="match status" value="1"/>
</dbReference>
<keyword evidence="6 7" id="KW-0472">Membrane</keyword>
<keyword evidence="2 7" id="KW-0813">Transport</keyword>
<dbReference type="EMBL" id="JAVREH010000023">
    <property type="protein sequence ID" value="MDT0262821.1"/>
    <property type="molecule type" value="Genomic_DNA"/>
</dbReference>
<reference evidence="10" key="1">
    <citation type="submission" date="2023-07" db="EMBL/GenBank/DDBJ databases">
        <title>30 novel species of actinomycetes from the DSMZ collection.</title>
        <authorList>
            <person name="Nouioui I."/>
        </authorList>
    </citation>
    <scope>NUCLEOTIDE SEQUENCE [LARGE SCALE GENOMIC DNA]</scope>
    <source>
        <strain evidence="10">DSM 44399</strain>
    </source>
</reference>
<organism evidence="9 10">
    <name type="scientific">Jatrophihabitans lederbergiae</name>
    <dbReference type="NCBI Taxonomy" id="3075547"/>
    <lineage>
        <taxon>Bacteria</taxon>
        <taxon>Bacillati</taxon>
        <taxon>Actinomycetota</taxon>
        <taxon>Actinomycetes</taxon>
        <taxon>Jatrophihabitantales</taxon>
        <taxon>Jatrophihabitantaceae</taxon>
        <taxon>Jatrophihabitans</taxon>
    </lineage>
</organism>
<name>A0ABU2JDH2_9ACTN</name>
<feature type="transmembrane region" description="Helical" evidence="7">
    <location>
        <begin position="84"/>
        <end position="107"/>
    </location>
</feature>
<dbReference type="InterPro" id="IPR000515">
    <property type="entry name" value="MetI-like"/>
</dbReference>
<dbReference type="RefSeq" id="WP_311423968.1">
    <property type="nucleotide sequence ID" value="NZ_JAVREH010000023.1"/>
</dbReference>
<dbReference type="Gene3D" id="1.10.3720.10">
    <property type="entry name" value="MetI-like"/>
    <property type="match status" value="1"/>
</dbReference>
<protein>
    <submittedName>
        <fullName evidence="9">Carbohydrate ABC transporter permease</fullName>
    </submittedName>
</protein>
<dbReference type="InterPro" id="IPR035906">
    <property type="entry name" value="MetI-like_sf"/>
</dbReference>
<feature type="transmembrane region" description="Helical" evidence="7">
    <location>
        <begin position="21"/>
        <end position="39"/>
    </location>
</feature>